<comment type="caution">
    <text evidence="2">The sequence shown here is derived from an EMBL/GenBank/DDBJ whole genome shotgun (WGS) entry which is preliminary data.</text>
</comment>
<dbReference type="CDD" id="cd07344">
    <property type="entry name" value="M48_yhfN_like"/>
    <property type="match status" value="1"/>
</dbReference>
<name>M0EED8_9EURY</name>
<gene>
    <name evidence="2" type="ORF">C463_04881</name>
</gene>
<dbReference type="PANTHER" id="PTHR30399">
    <property type="entry name" value="UNCHARACTERIZED PROTEIN YGJP"/>
    <property type="match status" value="1"/>
</dbReference>
<dbReference type="Pfam" id="PF01863">
    <property type="entry name" value="YgjP-like"/>
    <property type="match status" value="1"/>
</dbReference>
<dbReference type="PANTHER" id="PTHR30399:SF1">
    <property type="entry name" value="UTP PYROPHOSPHATASE"/>
    <property type="match status" value="1"/>
</dbReference>
<dbReference type="AlphaFoldDB" id="M0EED8"/>
<proteinExistence type="predicted"/>
<dbReference type="STRING" id="1227465.C463_04881"/>
<evidence type="ECO:0000313" key="3">
    <source>
        <dbReference type="Proteomes" id="UP000011586"/>
    </source>
</evidence>
<evidence type="ECO:0000259" key="1">
    <source>
        <dbReference type="Pfam" id="PF01863"/>
    </source>
</evidence>
<feature type="domain" description="YgjP-like metallopeptidase" evidence="1">
    <location>
        <begin position="23"/>
        <end position="222"/>
    </location>
</feature>
<dbReference type="InterPro" id="IPR002725">
    <property type="entry name" value="YgjP-like_metallopeptidase"/>
</dbReference>
<sequence length="233" mass="27402">MIDLLGDSVEFEVRRSSAASKPRIDVDIHGVTVVIPQNEDIQPSKILRENAAWVVDKQRSYEAYREQIPDRTFEVGESFPLLGKDRELVIESRTKNGVDEDTIRLRESAVKQSSVKQVLENFYRRQARDFFTNRIEQYAERMDVEYDKIEVRNQRTKWGSCSTTGTLGLNWRLLMAPPDVAEYVVIHELAHLREQNHTDEFWSYVEEYDSSYKEHNRWLKENSVQLIFTPDDL</sequence>
<protein>
    <recommendedName>
        <fullName evidence="1">YgjP-like metallopeptidase domain-containing protein</fullName>
    </recommendedName>
</protein>
<dbReference type="Proteomes" id="UP000011586">
    <property type="component" value="Unassembled WGS sequence"/>
</dbReference>
<dbReference type="Gene3D" id="3.30.2010.10">
    <property type="entry name" value="Metalloproteases ('zincins'), catalytic domain"/>
    <property type="match status" value="1"/>
</dbReference>
<keyword evidence="3" id="KW-1185">Reference proteome</keyword>
<dbReference type="EMBL" id="AOJK01000024">
    <property type="protein sequence ID" value="ELZ46095.1"/>
    <property type="molecule type" value="Genomic_DNA"/>
</dbReference>
<organism evidence="2 3">
    <name type="scientific">Halorubrum californiense DSM 19288</name>
    <dbReference type="NCBI Taxonomy" id="1227465"/>
    <lineage>
        <taxon>Archaea</taxon>
        <taxon>Methanobacteriati</taxon>
        <taxon>Methanobacteriota</taxon>
        <taxon>Stenosarchaea group</taxon>
        <taxon>Halobacteria</taxon>
        <taxon>Halobacteriales</taxon>
        <taxon>Haloferacaceae</taxon>
        <taxon>Halorubrum</taxon>
    </lineage>
</organism>
<accession>M0EED8</accession>
<reference evidence="2 3" key="1">
    <citation type="journal article" date="2014" name="PLoS Genet.">
        <title>Phylogenetically driven sequencing of extremely halophilic archaea reveals strategies for static and dynamic osmo-response.</title>
        <authorList>
            <person name="Becker E.A."/>
            <person name="Seitzer P.M."/>
            <person name="Tritt A."/>
            <person name="Larsen D."/>
            <person name="Krusor M."/>
            <person name="Yao A.I."/>
            <person name="Wu D."/>
            <person name="Madern D."/>
            <person name="Eisen J.A."/>
            <person name="Darling A.E."/>
            <person name="Facciotti M.T."/>
        </authorList>
    </citation>
    <scope>NUCLEOTIDE SEQUENCE [LARGE SCALE GENOMIC DNA]</scope>
    <source>
        <strain evidence="2 3">DSM 19288</strain>
    </source>
</reference>
<dbReference type="PATRIC" id="fig|1227465.4.peg.956"/>
<evidence type="ECO:0000313" key="2">
    <source>
        <dbReference type="EMBL" id="ELZ46095.1"/>
    </source>
</evidence>
<dbReference type="InterPro" id="IPR053136">
    <property type="entry name" value="UTP_pyrophosphatase-like"/>
</dbReference>